<comment type="similarity">
    <text evidence="1">Belongs to the ATP-dependent AMP-binding enzyme family.</text>
</comment>
<dbReference type="AlphaFoldDB" id="A0A1T1HGG6"/>
<dbReference type="Pfam" id="PF13193">
    <property type="entry name" value="AMP-binding_C"/>
    <property type="match status" value="1"/>
</dbReference>
<dbReference type="GO" id="GO:0015645">
    <property type="term" value="F:fatty acid ligase activity"/>
    <property type="evidence" value="ECO:0007669"/>
    <property type="project" value="TreeGrafter"/>
</dbReference>
<dbReference type="Gene3D" id="3.40.50.12780">
    <property type="entry name" value="N-terminal domain of ligase-like"/>
    <property type="match status" value="1"/>
</dbReference>
<evidence type="ECO:0000313" key="7">
    <source>
        <dbReference type="EMBL" id="OOV88951.1"/>
    </source>
</evidence>
<name>A0A1T1HGG6_OCELI</name>
<evidence type="ECO:0000256" key="4">
    <source>
        <dbReference type="ARBA" id="ARBA00022840"/>
    </source>
</evidence>
<dbReference type="InterPro" id="IPR051087">
    <property type="entry name" value="Mitochondrial_ACSM"/>
</dbReference>
<dbReference type="Pfam" id="PF00501">
    <property type="entry name" value="AMP-binding"/>
    <property type="match status" value="1"/>
</dbReference>
<evidence type="ECO:0000313" key="8">
    <source>
        <dbReference type="Proteomes" id="UP000190064"/>
    </source>
</evidence>
<keyword evidence="3" id="KW-0547">Nucleotide-binding</keyword>
<dbReference type="GO" id="GO:0006637">
    <property type="term" value="P:acyl-CoA metabolic process"/>
    <property type="evidence" value="ECO:0007669"/>
    <property type="project" value="TreeGrafter"/>
</dbReference>
<comment type="caution">
    <text evidence="7">The sequence shown here is derived from an EMBL/GenBank/DDBJ whole genome shotgun (WGS) entry which is preliminary data.</text>
</comment>
<dbReference type="GO" id="GO:0004321">
    <property type="term" value="F:fatty-acyl-CoA synthase activity"/>
    <property type="evidence" value="ECO:0007669"/>
    <property type="project" value="TreeGrafter"/>
</dbReference>
<dbReference type="STRING" id="966.BTA35_0203720"/>
<dbReference type="Gene3D" id="3.30.300.30">
    <property type="match status" value="1"/>
</dbReference>
<dbReference type="InterPro" id="IPR045851">
    <property type="entry name" value="AMP-bd_C_sf"/>
</dbReference>
<dbReference type="Proteomes" id="UP000190064">
    <property type="component" value="Unassembled WGS sequence"/>
</dbReference>
<dbReference type="GO" id="GO:0016405">
    <property type="term" value="F:CoA-ligase activity"/>
    <property type="evidence" value="ECO:0007669"/>
    <property type="project" value="UniProtKB-ARBA"/>
</dbReference>
<proteinExistence type="inferred from homology"/>
<protein>
    <submittedName>
        <fullName evidence="7">AMP-binding protein</fullName>
    </submittedName>
</protein>
<dbReference type="GO" id="GO:0006633">
    <property type="term" value="P:fatty acid biosynthetic process"/>
    <property type="evidence" value="ECO:0007669"/>
    <property type="project" value="TreeGrafter"/>
</dbReference>
<dbReference type="InterPro" id="IPR000873">
    <property type="entry name" value="AMP-dep_synth/lig_dom"/>
</dbReference>
<sequence length="557" mass="61174">MISSAAEKQHFAAFMADFSMDQIETQFIGSLKEGFNACIECCDKQVLAGRGDEVGLFCEAADGSGSTHTWAELQAKSAQFANFLASQGVKAGDRISCMLPRTADLLVVVLGTWRIGAVYQPLFTAFGYEAIEYRITQCDAKVVVTDAANRHKFDQVKGLPTVVQVCGSEAEAKTKGDLHFATVMAAQSNQFEPVVLNADQPFLQMFTSGTVGKSKGVAVPLKALLGFYIYMKYAIGLDQDDKYWNVADPGWAYGLYYAITGPLCMGVATHFNEAGFTTENTYEMLEKYQITNLAAAPTAYRMMMASDAHNEMKPKLLLRRASSAGEPLSPEVVNWVGDVLGCPVMDHYGQTETGMTCCNHHALEHNVHIGAMGYALPGYRVVALDADYNEVSAGEEGQFAVDMENSPAFFFQGYTWQEKKPFHGKYYLTGDMVFENRDGCFQFSGRDDDIITTAGYRVGPADVEGTVLEHEAVAESAAVGKPDAKRGHIIKSFVVLRDGYEPSAELVQDIQNLVRERLSTHAFPREIEFVDELPKTPSGKIQRFILRKQAEDEAATA</sequence>
<feature type="domain" description="AMP-dependent synthetase/ligase" evidence="5">
    <location>
        <begin position="63"/>
        <end position="401"/>
    </location>
</feature>
<keyword evidence="2" id="KW-0436">Ligase</keyword>
<evidence type="ECO:0000259" key="6">
    <source>
        <dbReference type="Pfam" id="PF13193"/>
    </source>
</evidence>
<accession>A0A1T1HGG6</accession>
<feature type="domain" description="AMP-binding enzyme C-terminal" evidence="6">
    <location>
        <begin position="463"/>
        <end position="540"/>
    </location>
</feature>
<evidence type="ECO:0000256" key="3">
    <source>
        <dbReference type="ARBA" id="ARBA00022741"/>
    </source>
</evidence>
<dbReference type="PANTHER" id="PTHR43605">
    <property type="entry name" value="ACYL-COENZYME A SYNTHETASE"/>
    <property type="match status" value="1"/>
</dbReference>
<keyword evidence="4" id="KW-0067">ATP-binding</keyword>
<dbReference type="InterPro" id="IPR042099">
    <property type="entry name" value="ANL_N_sf"/>
</dbReference>
<evidence type="ECO:0000259" key="5">
    <source>
        <dbReference type="Pfam" id="PF00501"/>
    </source>
</evidence>
<gene>
    <name evidence="7" type="ORF">BTA35_0203720</name>
</gene>
<evidence type="ECO:0000256" key="1">
    <source>
        <dbReference type="ARBA" id="ARBA00006432"/>
    </source>
</evidence>
<dbReference type="GO" id="GO:0005524">
    <property type="term" value="F:ATP binding"/>
    <property type="evidence" value="ECO:0007669"/>
    <property type="project" value="UniProtKB-KW"/>
</dbReference>
<reference evidence="7" key="1">
    <citation type="submission" date="2017-02" db="EMBL/GenBank/DDBJ databases">
        <title>Draft Genome Sequence of the Salt Water Bacterium Oceanospirillum linum ATCC 11336.</title>
        <authorList>
            <person name="Trachtenberg A.M."/>
            <person name="Carney J.G."/>
            <person name="Linnane J.D."/>
            <person name="Rheaume B.A."/>
            <person name="Pitts N.L."/>
            <person name="Mykles D.L."/>
            <person name="Maclea K.S."/>
        </authorList>
    </citation>
    <scope>NUCLEOTIDE SEQUENCE [LARGE SCALE GENOMIC DNA]</scope>
    <source>
        <strain evidence="7">ATCC 11336</strain>
    </source>
</reference>
<keyword evidence="8" id="KW-1185">Reference proteome</keyword>
<dbReference type="PANTHER" id="PTHR43605:SF10">
    <property type="entry name" value="ACYL-COA SYNTHETASE MEDIUM CHAIN FAMILY MEMBER 3"/>
    <property type="match status" value="1"/>
</dbReference>
<dbReference type="InterPro" id="IPR025110">
    <property type="entry name" value="AMP-bd_C"/>
</dbReference>
<organism evidence="7 8">
    <name type="scientific">Oceanospirillum linum</name>
    <dbReference type="NCBI Taxonomy" id="966"/>
    <lineage>
        <taxon>Bacteria</taxon>
        <taxon>Pseudomonadati</taxon>
        <taxon>Pseudomonadota</taxon>
        <taxon>Gammaproteobacteria</taxon>
        <taxon>Oceanospirillales</taxon>
        <taxon>Oceanospirillaceae</taxon>
        <taxon>Oceanospirillum</taxon>
    </lineage>
</organism>
<evidence type="ECO:0000256" key="2">
    <source>
        <dbReference type="ARBA" id="ARBA00022598"/>
    </source>
</evidence>
<dbReference type="EMBL" id="MTSD02000001">
    <property type="protein sequence ID" value="OOV88951.1"/>
    <property type="molecule type" value="Genomic_DNA"/>
</dbReference>
<dbReference type="SUPFAM" id="SSF56801">
    <property type="entry name" value="Acetyl-CoA synthetase-like"/>
    <property type="match status" value="1"/>
</dbReference>